<dbReference type="Proteomes" id="UP000299102">
    <property type="component" value="Unassembled WGS sequence"/>
</dbReference>
<proteinExistence type="predicted"/>
<evidence type="ECO:0000313" key="1">
    <source>
        <dbReference type="EMBL" id="GBP93212.1"/>
    </source>
</evidence>
<name>A0A4C2A0A5_EUMVA</name>
<accession>A0A4C2A0A5</accession>
<evidence type="ECO:0000313" key="2">
    <source>
        <dbReference type="Proteomes" id="UP000299102"/>
    </source>
</evidence>
<comment type="caution">
    <text evidence="1">The sequence shown here is derived from an EMBL/GenBank/DDBJ whole genome shotgun (WGS) entry which is preliminary data.</text>
</comment>
<protein>
    <submittedName>
        <fullName evidence="1">Uncharacterized protein</fullName>
    </submittedName>
</protein>
<organism evidence="1 2">
    <name type="scientific">Eumeta variegata</name>
    <name type="common">Bagworm moth</name>
    <name type="synonym">Eumeta japonica</name>
    <dbReference type="NCBI Taxonomy" id="151549"/>
    <lineage>
        <taxon>Eukaryota</taxon>
        <taxon>Metazoa</taxon>
        <taxon>Ecdysozoa</taxon>
        <taxon>Arthropoda</taxon>
        <taxon>Hexapoda</taxon>
        <taxon>Insecta</taxon>
        <taxon>Pterygota</taxon>
        <taxon>Neoptera</taxon>
        <taxon>Endopterygota</taxon>
        <taxon>Lepidoptera</taxon>
        <taxon>Glossata</taxon>
        <taxon>Ditrysia</taxon>
        <taxon>Tineoidea</taxon>
        <taxon>Psychidae</taxon>
        <taxon>Oiketicinae</taxon>
        <taxon>Eumeta</taxon>
    </lineage>
</organism>
<gene>
    <name evidence="1" type="ORF">EVAR_46933_1</name>
</gene>
<dbReference type="AlphaFoldDB" id="A0A4C2A0A5"/>
<keyword evidence="2" id="KW-1185">Reference proteome</keyword>
<reference evidence="1 2" key="1">
    <citation type="journal article" date="2019" name="Commun. Biol.">
        <title>The bagworm genome reveals a unique fibroin gene that provides high tensile strength.</title>
        <authorList>
            <person name="Kono N."/>
            <person name="Nakamura H."/>
            <person name="Ohtoshi R."/>
            <person name="Tomita M."/>
            <person name="Numata K."/>
            <person name="Arakawa K."/>
        </authorList>
    </citation>
    <scope>NUCLEOTIDE SEQUENCE [LARGE SCALE GENOMIC DNA]</scope>
</reference>
<dbReference type="EMBL" id="BGZK01002350">
    <property type="protein sequence ID" value="GBP93212.1"/>
    <property type="molecule type" value="Genomic_DNA"/>
</dbReference>
<sequence length="139" mass="15665">MRPDYNSGGVRPSRVYFRGRPTRCPAPQLCRLMKTRKPSSLPSPAARFAPRNPGRFSPSVNKVFGGQLSLYFPRIKYGRRGPVKHNSVTTPDVSCELCRGGARRPAEARPSHNFGFRHPRTGKARLLFRLKSIYIVLIS</sequence>